<organism evidence="1 3">
    <name type="scientific">Medicago truncatula</name>
    <name type="common">Barrel medic</name>
    <name type="synonym">Medicago tribuloides</name>
    <dbReference type="NCBI Taxonomy" id="3880"/>
    <lineage>
        <taxon>Eukaryota</taxon>
        <taxon>Viridiplantae</taxon>
        <taxon>Streptophyta</taxon>
        <taxon>Embryophyta</taxon>
        <taxon>Tracheophyta</taxon>
        <taxon>Spermatophyta</taxon>
        <taxon>Magnoliopsida</taxon>
        <taxon>eudicotyledons</taxon>
        <taxon>Gunneridae</taxon>
        <taxon>Pentapetalae</taxon>
        <taxon>rosids</taxon>
        <taxon>fabids</taxon>
        <taxon>Fabales</taxon>
        <taxon>Fabaceae</taxon>
        <taxon>Papilionoideae</taxon>
        <taxon>50 kb inversion clade</taxon>
        <taxon>NPAAA clade</taxon>
        <taxon>Hologalegina</taxon>
        <taxon>IRL clade</taxon>
        <taxon>Trifolieae</taxon>
        <taxon>Medicago</taxon>
    </lineage>
</organism>
<name>A0A072TYL2_MEDTR</name>
<evidence type="ECO:0000313" key="2">
    <source>
        <dbReference type="EnsemblPlants" id="KEH22517"/>
    </source>
</evidence>
<evidence type="ECO:0000313" key="1">
    <source>
        <dbReference type="EMBL" id="KEH22517.1"/>
    </source>
</evidence>
<dbReference type="Proteomes" id="UP000002051">
    <property type="component" value="Unassembled WGS sequence"/>
</dbReference>
<gene>
    <name evidence="1" type="ordered locus">MTR_7g050815</name>
</gene>
<proteinExistence type="predicted"/>
<dbReference type="EnsemblPlants" id="KEH22517">
    <property type="protein sequence ID" value="KEH22517"/>
    <property type="gene ID" value="MTR_7g050815"/>
</dbReference>
<reference evidence="1 3" key="1">
    <citation type="journal article" date="2011" name="Nature">
        <title>The Medicago genome provides insight into the evolution of rhizobial symbioses.</title>
        <authorList>
            <person name="Young N.D."/>
            <person name="Debelle F."/>
            <person name="Oldroyd G.E."/>
            <person name="Geurts R."/>
            <person name="Cannon S.B."/>
            <person name="Udvardi M.K."/>
            <person name="Benedito V.A."/>
            <person name="Mayer K.F."/>
            <person name="Gouzy J."/>
            <person name="Schoof H."/>
            <person name="Van de Peer Y."/>
            <person name="Proost S."/>
            <person name="Cook D.R."/>
            <person name="Meyers B.C."/>
            <person name="Spannagl M."/>
            <person name="Cheung F."/>
            <person name="De Mita S."/>
            <person name="Krishnakumar V."/>
            <person name="Gundlach H."/>
            <person name="Zhou S."/>
            <person name="Mudge J."/>
            <person name="Bharti A.K."/>
            <person name="Murray J.D."/>
            <person name="Naoumkina M.A."/>
            <person name="Rosen B."/>
            <person name="Silverstein K.A."/>
            <person name="Tang H."/>
            <person name="Rombauts S."/>
            <person name="Zhao P.X."/>
            <person name="Zhou P."/>
            <person name="Barbe V."/>
            <person name="Bardou P."/>
            <person name="Bechner M."/>
            <person name="Bellec A."/>
            <person name="Berger A."/>
            <person name="Berges H."/>
            <person name="Bidwell S."/>
            <person name="Bisseling T."/>
            <person name="Choisne N."/>
            <person name="Couloux A."/>
            <person name="Denny R."/>
            <person name="Deshpande S."/>
            <person name="Dai X."/>
            <person name="Doyle J.J."/>
            <person name="Dudez A.M."/>
            <person name="Farmer A.D."/>
            <person name="Fouteau S."/>
            <person name="Franken C."/>
            <person name="Gibelin C."/>
            <person name="Gish J."/>
            <person name="Goldstein S."/>
            <person name="Gonzalez A.J."/>
            <person name="Green P.J."/>
            <person name="Hallab A."/>
            <person name="Hartog M."/>
            <person name="Hua A."/>
            <person name="Humphray S.J."/>
            <person name="Jeong D.H."/>
            <person name="Jing Y."/>
            <person name="Jocker A."/>
            <person name="Kenton S.M."/>
            <person name="Kim D.J."/>
            <person name="Klee K."/>
            <person name="Lai H."/>
            <person name="Lang C."/>
            <person name="Lin S."/>
            <person name="Macmil S.L."/>
            <person name="Magdelenat G."/>
            <person name="Matthews L."/>
            <person name="McCorrison J."/>
            <person name="Monaghan E.L."/>
            <person name="Mun J.H."/>
            <person name="Najar F.Z."/>
            <person name="Nicholson C."/>
            <person name="Noirot C."/>
            <person name="O'Bleness M."/>
            <person name="Paule C.R."/>
            <person name="Poulain J."/>
            <person name="Prion F."/>
            <person name="Qin B."/>
            <person name="Qu C."/>
            <person name="Retzel E.F."/>
            <person name="Riddle C."/>
            <person name="Sallet E."/>
            <person name="Samain S."/>
            <person name="Samson N."/>
            <person name="Sanders I."/>
            <person name="Saurat O."/>
            <person name="Scarpelli C."/>
            <person name="Schiex T."/>
            <person name="Segurens B."/>
            <person name="Severin A.J."/>
            <person name="Sherrier D.J."/>
            <person name="Shi R."/>
            <person name="Sims S."/>
            <person name="Singer S.R."/>
            <person name="Sinharoy S."/>
            <person name="Sterck L."/>
            <person name="Viollet A."/>
            <person name="Wang B.B."/>
            <person name="Wang K."/>
            <person name="Wang M."/>
            <person name="Wang X."/>
            <person name="Warfsmann J."/>
            <person name="Weissenbach J."/>
            <person name="White D.D."/>
            <person name="White J.D."/>
            <person name="Wiley G.B."/>
            <person name="Wincker P."/>
            <person name="Xing Y."/>
            <person name="Yang L."/>
            <person name="Yao Z."/>
            <person name="Ying F."/>
            <person name="Zhai J."/>
            <person name="Zhou L."/>
            <person name="Zuber A."/>
            <person name="Denarie J."/>
            <person name="Dixon R.A."/>
            <person name="May G.D."/>
            <person name="Schwartz D.C."/>
            <person name="Rogers J."/>
            <person name="Quetier F."/>
            <person name="Town C.D."/>
            <person name="Roe B.A."/>
        </authorList>
    </citation>
    <scope>NUCLEOTIDE SEQUENCE [LARGE SCALE GENOMIC DNA]</scope>
    <source>
        <strain evidence="1">A17</strain>
        <strain evidence="2 3">cv. Jemalong A17</strain>
    </source>
</reference>
<reference evidence="1 3" key="2">
    <citation type="journal article" date="2014" name="BMC Genomics">
        <title>An improved genome release (version Mt4.0) for the model legume Medicago truncatula.</title>
        <authorList>
            <person name="Tang H."/>
            <person name="Krishnakumar V."/>
            <person name="Bidwell S."/>
            <person name="Rosen B."/>
            <person name="Chan A."/>
            <person name="Zhou S."/>
            <person name="Gentzbittel L."/>
            <person name="Childs K.L."/>
            <person name="Yandell M."/>
            <person name="Gundlach H."/>
            <person name="Mayer K.F."/>
            <person name="Schwartz D.C."/>
            <person name="Town C.D."/>
        </authorList>
    </citation>
    <scope>GENOME REANNOTATION</scope>
    <source>
        <strain evidence="1">A17</strain>
        <strain evidence="2 3">cv. Jemalong A17</strain>
    </source>
</reference>
<dbReference type="EMBL" id="CM001223">
    <property type="protein sequence ID" value="KEH22517.1"/>
    <property type="molecule type" value="Genomic_DNA"/>
</dbReference>
<dbReference type="AlphaFoldDB" id="A0A072TYL2"/>
<dbReference type="HOGENOM" id="CLU_2743872_0_0_1"/>
<accession>A0A072TYL2</accession>
<evidence type="ECO:0000313" key="3">
    <source>
        <dbReference type="Proteomes" id="UP000002051"/>
    </source>
</evidence>
<protein>
    <submittedName>
        <fullName evidence="1 2">Uncharacterized protein</fullName>
    </submittedName>
</protein>
<reference evidence="2" key="3">
    <citation type="submission" date="2015-04" db="UniProtKB">
        <authorList>
            <consortium name="EnsemblPlants"/>
        </authorList>
    </citation>
    <scope>IDENTIFICATION</scope>
    <source>
        <strain evidence="2">cv. Jemalong A17</strain>
    </source>
</reference>
<keyword evidence="3" id="KW-1185">Reference proteome</keyword>
<sequence length="71" mass="7616">MEFKNQPSRGLTTFPTKSMVPLNSSLIRNKKGWSATKSIGGGGGGLYREHPHNTLTVTAAAFVPSSFTSYV</sequence>